<keyword evidence="1" id="KW-0677">Repeat</keyword>
<name>A0A2T0FP06_9ASCO</name>
<dbReference type="SUPFAM" id="SSF48452">
    <property type="entry name" value="TPR-like"/>
    <property type="match status" value="1"/>
</dbReference>
<dbReference type="InterPro" id="IPR044244">
    <property type="entry name" value="TTC27/Emw1"/>
</dbReference>
<accession>A0A2T0FP06</accession>
<evidence type="ECO:0000313" key="5">
    <source>
        <dbReference type="Proteomes" id="UP000238350"/>
    </source>
</evidence>
<dbReference type="PROSITE" id="PS50005">
    <property type="entry name" value="TPR"/>
    <property type="match status" value="1"/>
</dbReference>
<dbReference type="InterPro" id="IPR011990">
    <property type="entry name" value="TPR-like_helical_dom_sf"/>
</dbReference>
<evidence type="ECO:0000256" key="2">
    <source>
        <dbReference type="ARBA" id="ARBA00022803"/>
    </source>
</evidence>
<feature type="repeat" description="TPR" evidence="3">
    <location>
        <begin position="489"/>
        <end position="522"/>
    </location>
</feature>
<keyword evidence="5" id="KW-1185">Reference proteome</keyword>
<dbReference type="EMBL" id="NDIQ01000022">
    <property type="protein sequence ID" value="PRT56723.1"/>
    <property type="molecule type" value="Genomic_DNA"/>
</dbReference>
<sequence length="752" mass="84880">MADHSRKKIKLGALVECLKGGEDKLALSDAIDALQLFIQINFTGPAVDLSEFEDLHTEELSVDGEPVSQLANMPQLLVASINAFEELNHPIWLARALVVQQSLLSNCSGSLHQRVVELYSESNIEEFASSEEEHTILLAELTRAYLLFDDHTKAKETLDQAMSSSGLITAITGIKGKRTRFQQHETAQLVCLAVSKFEASGVHHAPKALELNSDIFLEKPDLGSQSELDSSLPKELLNVDPNNQPPLRNIDSVLLLLWSEYLRRSSPADDSLLREQQRCLVNRVIGNSEGSVNWSVYSRALWIRSILESHSSHTVERGTLQMQALVEELGYGQQNYLGGIDTSDNGGERLEFIHQLTPLPHWAMDTVLAERYMSLGVVKSAVEIYERLGLWGDAALCYALVGREMKGLEVLDAHLSKHPEDARAWCIKGDITVDPQYWEKAWDVGRYAPSMRSLGRYYFSPPKDSGYARNLDKAAHCLRESLTVNNLSYDAWFTLGCIEIEKEAWHSAAEAFTQAVAINDEDTKSWSNLASSLLQLQRTRQSLYALRQAIKADKNKEPNWRVWSNLITVAAELNDWDAVVEGINQMLNLRSDKQDKFIDPAVLYEVIFVFVSSEYSGSASQESFVELITTKLPDVITSDPGLWRLVARVDMWRKRPWDSLADYEKGFRICAHMPDLETNEETWKEAVSFCSDLIDAYQNLGELPGRIEGSVVCPDWRFKARTAVRSLMSKAKLFWEDTPEYERLKELKQQCT</sequence>
<dbReference type="InterPro" id="IPR019734">
    <property type="entry name" value="TPR_rpt"/>
</dbReference>
<keyword evidence="2 3" id="KW-0802">TPR repeat</keyword>
<reference evidence="4 5" key="1">
    <citation type="submission" date="2017-04" db="EMBL/GenBank/DDBJ databases">
        <title>Genome sequencing of [Candida] sorbophila.</title>
        <authorList>
            <person name="Ahn J.O."/>
        </authorList>
    </citation>
    <scope>NUCLEOTIDE SEQUENCE [LARGE SCALE GENOMIC DNA]</scope>
    <source>
        <strain evidence="4 5">DS02</strain>
    </source>
</reference>
<evidence type="ECO:0000256" key="1">
    <source>
        <dbReference type="ARBA" id="ARBA00022737"/>
    </source>
</evidence>
<proteinExistence type="predicted"/>
<comment type="caution">
    <text evidence="4">The sequence shown here is derived from an EMBL/GenBank/DDBJ whole genome shotgun (WGS) entry which is preliminary data.</text>
</comment>
<dbReference type="PANTHER" id="PTHR16193">
    <property type="entry name" value="TETRATRICOPEPTIDE REPEAT PROTEIN 27"/>
    <property type="match status" value="1"/>
</dbReference>
<evidence type="ECO:0000256" key="3">
    <source>
        <dbReference type="PROSITE-ProRule" id="PRU00339"/>
    </source>
</evidence>
<dbReference type="Gene3D" id="1.25.40.10">
    <property type="entry name" value="Tetratricopeptide repeat domain"/>
    <property type="match status" value="1"/>
</dbReference>
<dbReference type="Proteomes" id="UP000238350">
    <property type="component" value="Unassembled WGS sequence"/>
</dbReference>
<dbReference type="STRING" id="45607.A0A2T0FP06"/>
<gene>
    <name evidence="4" type="ORF">B9G98_04343</name>
</gene>
<protein>
    <submittedName>
        <fullName evidence="4">Essential for maintenance of the cell wall protein 1</fullName>
    </submittedName>
</protein>
<dbReference type="OrthoDB" id="1936594at2759"/>
<dbReference type="SMART" id="SM00028">
    <property type="entry name" value="TPR"/>
    <property type="match status" value="3"/>
</dbReference>
<dbReference type="GeneID" id="36518091"/>
<evidence type="ECO:0000313" key="4">
    <source>
        <dbReference type="EMBL" id="PRT56723.1"/>
    </source>
</evidence>
<dbReference type="PANTHER" id="PTHR16193:SF0">
    <property type="entry name" value="TETRATRICOPEPTIDE REPEAT PROTEIN 27"/>
    <property type="match status" value="1"/>
</dbReference>
<dbReference type="RefSeq" id="XP_024666668.1">
    <property type="nucleotide sequence ID" value="XM_024810900.1"/>
</dbReference>
<organism evidence="4 5">
    <name type="scientific">Wickerhamiella sorbophila</name>
    <dbReference type="NCBI Taxonomy" id="45607"/>
    <lineage>
        <taxon>Eukaryota</taxon>
        <taxon>Fungi</taxon>
        <taxon>Dikarya</taxon>
        <taxon>Ascomycota</taxon>
        <taxon>Saccharomycotina</taxon>
        <taxon>Dipodascomycetes</taxon>
        <taxon>Dipodascales</taxon>
        <taxon>Trichomonascaceae</taxon>
        <taxon>Wickerhamiella</taxon>
    </lineage>
</organism>
<dbReference type="AlphaFoldDB" id="A0A2T0FP06"/>